<protein>
    <submittedName>
        <fullName evidence="1">AAA family ATPase</fullName>
    </submittedName>
</protein>
<accession>A0ABT2F413</accession>
<gene>
    <name evidence="1" type="ORF">NXS11_10115</name>
</gene>
<keyword evidence="2" id="KW-1185">Reference proteome</keyword>
<evidence type="ECO:0000313" key="2">
    <source>
        <dbReference type="Proteomes" id="UP001205609"/>
    </source>
</evidence>
<comment type="caution">
    <text evidence="1">The sequence shown here is derived from an EMBL/GenBank/DDBJ whole genome shotgun (WGS) entry which is preliminary data.</text>
</comment>
<dbReference type="InterPro" id="IPR027417">
    <property type="entry name" value="P-loop_NTPase"/>
</dbReference>
<reference evidence="1 2" key="1">
    <citation type="journal article" date="2023" name="Int. J. Syst. Evol. Microbiol.">
        <title>Streptococcus sciuri sp. nov., Staphylococcus marylandisciuri sp. nov. and Staphylococcus americanisciuri sp. nov., isolated from faeces of eastern grey squirrel (Sciurus carolinensis).</title>
        <authorList>
            <person name="Volokhov D.V."/>
            <person name="Zagorodnyaya T.A."/>
            <person name="Furtak V.A."/>
            <person name="Nattanmai G."/>
            <person name="Randall L."/>
            <person name="Jose S."/>
            <person name="Gao Y."/>
            <person name="Eisenberg T."/>
            <person name="Delmonte P."/>
            <person name="Blom J."/>
            <person name="Mitchell K.K."/>
        </authorList>
    </citation>
    <scope>NUCLEOTIDE SEQUENCE [LARGE SCALE GENOMIC DNA]</scope>
    <source>
        <strain evidence="1 2">GRT3</strain>
    </source>
</reference>
<dbReference type="Proteomes" id="UP001205609">
    <property type="component" value="Unassembled WGS sequence"/>
</dbReference>
<dbReference type="EMBL" id="JANUXY010000012">
    <property type="protein sequence ID" value="MCS4487219.1"/>
    <property type="molecule type" value="Genomic_DNA"/>
</dbReference>
<name>A0ABT2F413_9STAP</name>
<dbReference type="SUPFAM" id="SSF52540">
    <property type="entry name" value="P-loop containing nucleoside triphosphate hydrolases"/>
    <property type="match status" value="1"/>
</dbReference>
<organism evidence="1 2">
    <name type="scientific">Staphylococcus americanisciuri</name>
    <dbReference type="NCBI Taxonomy" id="2973940"/>
    <lineage>
        <taxon>Bacteria</taxon>
        <taxon>Bacillati</taxon>
        <taxon>Bacillota</taxon>
        <taxon>Bacilli</taxon>
        <taxon>Bacillales</taxon>
        <taxon>Staphylococcaceae</taxon>
        <taxon>Staphylococcus</taxon>
    </lineage>
</organism>
<proteinExistence type="predicted"/>
<dbReference type="NCBIfam" id="TIGR01618">
    <property type="entry name" value="phage_P_loop"/>
    <property type="match status" value="1"/>
</dbReference>
<dbReference type="Pfam" id="PF13479">
    <property type="entry name" value="AAA_24"/>
    <property type="match status" value="1"/>
</dbReference>
<dbReference type="RefSeq" id="WP_259200892.1">
    <property type="nucleotide sequence ID" value="NZ_JANUXY010000012.1"/>
</dbReference>
<dbReference type="InterPro" id="IPR006505">
    <property type="entry name" value="Phage_nucleotide-bp"/>
</dbReference>
<evidence type="ECO:0000313" key="1">
    <source>
        <dbReference type="EMBL" id="MCS4487219.1"/>
    </source>
</evidence>
<sequence>MTFTISSAKNLSTENATYLIYGKPGSGKTHTLNFLHGRTLYVNVDKSERPLKGNQNIDILNFNSHEAWKEWGDLMKWFADNKQTLNNYDTIAIDNLSELFRSMLANLGRSGKNNRVPEMSHYQRVDFFTIDSLRFLQSLNKRLIFMAWETNYDFYTPAGQQITQSVPDIRKTIRDNVAGLCQVVARLVVNKDSGKRGFILMPTNQIFAKNQLDDREHCLQEELFNVGDTDDNST</sequence>